<proteinExistence type="predicted"/>
<evidence type="ECO:0000256" key="1">
    <source>
        <dbReference type="SAM" id="Phobius"/>
    </source>
</evidence>
<keyword evidence="1" id="KW-0812">Transmembrane</keyword>
<gene>
    <name evidence="2" type="ORF">BC936DRAFT_143653</name>
</gene>
<evidence type="ECO:0000313" key="3">
    <source>
        <dbReference type="Proteomes" id="UP000268093"/>
    </source>
</evidence>
<keyword evidence="1" id="KW-1133">Transmembrane helix</keyword>
<comment type="caution">
    <text evidence="2">The sequence shown here is derived from an EMBL/GenBank/DDBJ whole genome shotgun (WGS) entry which is preliminary data.</text>
</comment>
<accession>A0A432ZYQ7</accession>
<sequence length="75" mass="8505">MRIVRRLARCVWAVIYMRACGCAGVRAYRLGDTKFMRACKICSVWLVLYLRACGCVGIWAYGRLGGLARCVRADR</sequence>
<dbReference type="Proteomes" id="UP000268093">
    <property type="component" value="Unassembled WGS sequence"/>
</dbReference>
<protein>
    <submittedName>
        <fullName evidence="2">Uncharacterized protein</fullName>
    </submittedName>
</protein>
<evidence type="ECO:0000313" key="2">
    <source>
        <dbReference type="EMBL" id="RUO95598.1"/>
    </source>
</evidence>
<keyword evidence="1" id="KW-0472">Membrane</keyword>
<dbReference type="AlphaFoldDB" id="A0A432ZYQ7"/>
<dbReference type="EMBL" id="RBNI01027898">
    <property type="protein sequence ID" value="RUO95598.1"/>
    <property type="molecule type" value="Genomic_DNA"/>
</dbReference>
<reference evidence="2 3" key="1">
    <citation type="journal article" date="2018" name="New Phytol.">
        <title>Phylogenomics of Endogonaceae and evolution of mycorrhizas within Mucoromycota.</title>
        <authorList>
            <person name="Chang Y."/>
            <person name="Desiro A."/>
            <person name="Na H."/>
            <person name="Sandor L."/>
            <person name="Lipzen A."/>
            <person name="Clum A."/>
            <person name="Barry K."/>
            <person name="Grigoriev I.V."/>
            <person name="Martin F.M."/>
            <person name="Stajich J.E."/>
            <person name="Smith M.E."/>
            <person name="Bonito G."/>
            <person name="Spatafora J.W."/>
        </authorList>
    </citation>
    <scope>NUCLEOTIDE SEQUENCE [LARGE SCALE GENOMIC DNA]</scope>
    <source>
        <strain evidence="2 3">GMNB39</strain>
    </source>
</reference>
<organism evidence="2 3">
    <name type="scientific">Jimgerdemannia flammicorona</name>
    <dbReference type="NCBI Taxonomy" id="994334"/>
    <lineage>
        <taxon>Eukaryota</taxon>
        <taxon>Fungi</taxon>
        <taxon>Fungi incertae sedis</taxon>
        <taxon>Mucoromycota</taxon>
        <taxon>Mucoromycotina</taxon>
        <taxon>Endogonomycetes</taxon>
        <taxon>Endogonales</taxon>
        <taxon>Endogonaceae</taxon>
        <taxon>Jimgerdemannia</taxon>
    </lineage>
</organism>
<feature type="transmembrane region" description="Helical" evidence="1">
    <location>
        <begin position="43"/>
        <end position="62"/>
    </location>
</feature>
<name>A0A432ZYQ7_9FUNG</name>
<keyword evidence="3" id="KW-1185">Reference proteome</keyword>